<sequence length="591" mass="65539">MGLTQSTPKSLTRDRINGEFARLCLSQFSSIELWALKDLFVSLADSSAGQQYWTASKLLDYFGVPESTNCGPIILKIAEKLASFPFIASNSLEPLTMRSLLKAIAILDPERRSNILPGYDPLILLFFAIATPDDNTAKEYNAQDVFDSSSLDAGWAKLPVIADYDNLCPDGLPSNANKSWRVHARELHDLFSLLLAIFPLDPEQPIAAYVDNFQPEEWLKYTHRAAAILSSFRTDGQSPQDPLHPGFSCEEFCDGILAAAPNIFTPLTSLFQHLLFSPKQSPQIAATKQPADHPLELRNLPYYNATTYDYADCLMDMSTVAQIATELGRNSIWGRLQKLYIGSEHGFSMRSFESKAFKWNAPSILIVSGEVVERAKLRDRSLEAFNDWVYTGKSSSSSVDGCQSRKVVYGCLLNTKWISSSKKGFGDSKGKLFQLYPFQEWFPAKTGAAADSYAFYSPILGGFGFGTAVPHFPSGSRERIVPGAVSLTIDESMEYGVFRCYGVDGEGAYRRSKSANAATKEWEDVFSISQVEVWGCGGEKELTAQAKEWAWEEREARRRREVNLKRGNFDEDRAILELAGLVGGNMSGGSV</sequence>
<evidence type="ECO:0000259" key="1">
    <source>
        <dbReference type="PROSITE" id="PS51886"/>
    </source>
</evidence>
<dbReference type="EMBL" id="KV453841">
    <property type="protein sequence ID" value="ODV91622.1"/>
    <property type="molecule type" value="Genomic_DNA"/>
</dbReference>
<organism evidence="2 3">
    <name type="scientific">Tortispora caseinolytica NRRL Y-17796</name>
    <dbReference type="NCBI Taxonomy" id="767744"/>
    <lineage>
        <taxon>Eukaryota</taxon>
        <taxon>Fungi</taxon>
        <taxon>Dikarya</taxon>
        <taxon>Ascomycota</taxon>
        <taxon>Saccharomycotina</taxon>
        <taxon>Trigonopsidomycetes</taxon>
        <taxon>Trigonopsidales</taxon>
        <taxon>Trigonopsidaceae</taxon>
        <taxon>Tortispora</taxon>
    </lineage>
</organism>
<gene>
    <name evidence="2" type="ORF">CANCADRAFT_188</name>
</gene>
<feature type="domain" description="TLDc" evidence="1">
    <location>
        <begin position="313"/>
        <end position="537"/>
    </location>
</feature>
<keyword evidence="3" id="KW-1185">Reference proteome</keyword>
<dbReference type="InterPro" id="IPR006571">
    <property type="entry name" value="TLDc_dom"/>
</dbReference>
<dbReference type="AlphaFoldDB" id="A0A1E4TIN4"/>
<dbReference type="OrthoDB" id="289228at2759"/>
<evidence type="ECO:0000313" key="3">
    <source>
        <dbReference type="Proteomes" id="UP000095023"/>
    </source>
</evidence>
<reference evidence="3" key="1">
    <citation type="submission" date="2016-02" db="EMBL/GenBank/DDBJ databases">
        <title>Comparative genomics of biotechnologically important yeasts.</title>
        <authorList>
            <consortium name="DOE Joint Genome Institute"/>
            <person name="Riley R."/>
            <person name="Haridas S."/>
            <person name="Wolfe K.H."/>
            <person name="Lopes M.R."/>
            <person name="Hittinger C.T."/>
            <person name="Goker M."/>
            <person name="Salamov A."/>
            <person name="Wisecaver J."/>
            <person name="Long T.M."/>
            <person name="Aerts A.L."/>
            <person name="Barry K."/>
            <person name="Choi C."/>
            <person name="Clum A."/>
            <person name="Coughlan A.Y."/>
            <person name="Deshpande S."/>
            <person name="Douglass A.P."/>
            <person name="Hanson S.J."/>
            <person name="Klenk H.-P."/>
            <person name="Labutti K."/>
            <person name="Lapidus A."/>
            <person name="Lindquist E."/>
            <person name="Lipzen A."/>
            <person name="Meier-Kolthoff J.P."/>
            <person name="Ohm R.A."/>
            <person name="Otillar R.P."/>
            <person name="Pangilinan J."/>
            <person name="Peng Y."/>
            <person name="Rokas A."/>
            <person name="Rosa C.A."/>
            <person name="Scheuner C."/>
            <person name="Sibirny A.A."/>
            <person name="Slot J.C."/>
            <person name="Stielow J.B."/>
            <person name="Sun H."/>
            <person name="Kurtzman C.P."/>
            <person name="Blackwell M."/>
            <person name="Jeffries T.W."/>
            <person name="Grigoriev I.V."/>
        </authorList>
    </citation>
    <scope>NUCLEOTIDE SEQUENCE [LARGE SCALE GENOMIC DNA]</scope>
    <source>
        <strain evidence="3">NRRL Y-17796</strain>
    </source>
</reference>
<accession>A0A1E4TIN4</accession>
<protein>
    <recommendedName>
        <fullName evidence="1">TLDc domain-containing protein</fullName>
    </recommendedName>
</protein>
<dbReference type="PROSITE" id="PS51886">
    <property type="entry name" value="TLDC"/>
    <property type="match status" value="1"/>
</dbReference>
<dbReference type="SMART" id="SM00584">
    <property type="entry name" value="TLDc"/>
    <property type="match status" value="1"/>
</dbReference>
<name>A0A1E4TIN4_9ASCO</name>
<proteinExistence type="predicted"/>
<dbReference type="Pfam" id="PF07534">
    <property type="entry name" value="TLD"/>
    <property type="match status" value="1"/>
</dbReference>
<dbReference type="Proteomes" id="UP000095023">
    <property type="component" value="Unassembled WGS sequence"/>
</dbReference>
<evidence type="ECO:0000313" key="2">
    <source>
        <dbReference type="EMBL" id="ODV91622.1"/>
    </source>
</evidence>